<evidence type="ECO:0000256" key="5">
    <source>
        <dbReference type="ARBA" id="ARBA00023163"/>
    </source>
</evidence>
<keyword evidence="2" id="KW-0862">Zinc</keyword>
<dbReference type="STRING" id="2512241.A0A553I062"/>
<name>A0A553I062_9PEZI</name>
<evidence type="ECO:0000256" key="4">
    <source>
        <dbReference type="ARBA" id="ARBA00023125"/>
    </source>
</evidence>
<feature type="domain" description="Zn(2)-C6 fungal-type" evidence="8">
    <location>
        <begin position="20"/>
        <end position="50"/>
    </location>
</feature>
<dbReference type="InterPro" id="IPR036864">
    <property type="entry name" value="Zn2-C6_fun-type_DNA-bd_sf"/>
</dbReference>
<feature type="region of interest" description="Disordered" evidence="7">
    <location>
        <begin position="142"/>
        <end position="161"/>
    </location>
</feature>
<evidence type="ECO:0000313" key="9">
    <source>
        <dbReference type="EMBL" id="TRX93594.1"/>
    </source>
</evidence>
<dbReference type="SMART" id="SM00066">
    <property type="entry name" value="GAL4"/>
    <property type="match status" value="1"/>
</dbReference>
<keyword evidence="5" id="KW-0804">Transcription</keyword>
<evidence type="ECO:0000259" key="8">
    <source>
        <dbReference type="PROSITE" id="PS50048"/>
    </source>
</evidence>
<feature type="compositionally biased region" description="Basic and acidic residues" evidence="7">
    <location>
        <begin position="148"/>
        <end position="160"/>
    </location>
</feature>
<proteinExistence type="predicted"/>
<dbReference type="GO" id="GO:0005634">
    <property type="term" value="C:nucleus"/>
    <property type="evidence" value="ECO:0007669"/>
    <property type="project" value="TreeGrafter"/>
</dbReference>
<evidence type="ECO:0000256" key="7">
    <source>
        <dbReference type="SAM" id="MobiDB-lite"/>
    </source>
</evidence>
<dbReference type="GO" id="GO:0008270">
    <property type="term" value="F:zinc ion binding"/>
    <property type="evidence" value="ECO:0007669"/>
    <property type="project" value="InterPro"/>
</dbReference>
<dbReference type="GO" id="GO:0000978">
    <property type="term" value="F:RNA polymerase II cis-regulatory region sequence-specific DNA binding"/>
    <property type="evidence" value="ECO:0007669"/>
    <property type="project" value="TreeGrafter"/>
</dbReference>
<evidence type="ECO:0000313" key="10">
    <source>
        <dbReference type="Proteomes" id="UP000319160"/>
    </source>
</evidence>
<keyword evidence="3" id="KW-0805">Transcription regulation</keyword>
<dbReference type="InterPro" id="IPR051430">
    <property type="entry name" value="Fungal_TF_Env_Response"/>
</dbReference>
<protein>
    <recommendedName>
        <fullName evidence="8">Zn(2)-C6 fungal-type domain-containing protein</fullName>
    </recommendedName>
</protein>
<dbReference type="PROSITE" id="PS50048">
    <property type="entry name" value="ZN2_CY6_FUNGAL_2"/>
    <property type="match status" value="1"/>
</dbReference>
<keyword evidence="4" id="KW-0238">DNA-binding</keyword>
<dbReference type="Gene3D" id="4.10.240.10">
    <property type="entry name" value="Zn(2)-C6 fungal-type DNA-binding domain"/>
    <property type="match status" value="1"/>
</dbReference>
<keyword evidence="1" id="KW-0479">Metal-binding</keyword>
<evidence type="ECO:0000256" key="3">
    <source>
        <dbReference type="ARBA" id="ARBA00023015"/>
    </source>
</evidence>
<dbReference type="EMBL" id="VFLP01000028">
    <property type="protein sequence ID" value="TRX93594.1"/>
    <property type="molecule type" value="Genomic_DNA"/>
</dbReference>
<dbReference type="PANTHER" id="PTHR31944:SF131">
    <property type="entry name" value="HEME-RESPONSIVE ZINC FINGER TRANSCRIPTION FACTOR HAP1"/>
    <property type="match status" value="1"/>
</dbReference>
<dbReference type="InterPro" id="IPR007219">
    <property type="entry name" value="XnlR_reg_dom"/>
</dbReference>
<dbReference type="GO" id="GO:0006351">
    <property type="term" value="P:DNA-templated transcription"/>
    <property type="evidence" value="ECO:0007669"/>
    <property type="project" value="InterPro"/>
</dbReference>
<dbReference type="Pfam" id="PF04082">
    <property type="entry name" value="Fungal_trans"/>
    <property type="match status" value="1"/>
</dbReference>
<dbReference type="GO" id="GO:0001228">
    <property type="term" value="F:DNA-binding transcription activator activity, RNA polymerase II-specific"/>
    <property type="evidence" value="ECO:0007669"/>
    <property type="project" value="TreeGrafter"/>
</dbReference>
<dbReference type="Pfam" id="PF00172">
    <property type="entry name" value="Zn_clus"/>
    <property type="match status" value="1"/>
</dbReference>
<reference evidence="10" key="1">
    <citation type="submission" date="2019-06" db="EMBL/GenBank/DDBJ databases">
        <title>Draft genome sequence of the griseofulvin-producing fungus Xylaria cubensis strain G536.</title>
        <authorList>
            <person name="Mead M.E."/>
            <person name="Raja H.A."/>
            <person name="Steenwyk J.L."/>
            <person name="Knowles S.L."/>
            <person name="Oberlies N.H."/>
            <person name="Rokas A."/>
        </authorList>
    </citation>
    <scope>NUCLEOTIDE SEQUENCE [LARGE SCALE GENOMIC DNA]</scope>
    <source>
        <strain evidence="10">G536</strain>
    </source>
</reference>
<dbReference type="PROSITE" id="PS00463">
    <property type="entry name" value="ZN2_CY6_FUNGAL_1"/>
    <property type="match status" value="1"/>
</dbReference>
<dbReference type="SUPFAM" id="SSF57701">
    <property type="entry name" value="Zn2/Cys6 DNA-binding domain"/>
    <property type="match status" value="1"/>
</dbReference>
<dbReference type="CDD" id="cd00067">
    <property type="entry name" value="GAL4"/>
    <property type="match status" value="1"/>
</dbReference>
<dbReference type="PANTHER" id="PTHR31944">
    <property type="entry name" value="HEME-RESPONSIVE ZINC FINGER TRANSCRIPTION FACTOR HAP1"/>
    <property type="match status" value="1"/>
</dbReference>
<dbReference type="CDD" id="cd12148">
    <property type="entry name" value="fungal_TF_MHR"/>
    <property type="match status" value="1"/>
</dbReference>
<dbReference type="OrthoDB" id="4337792at2759"/>
<accession>A0A553I062</accession>
<keyword evidence="6" id="KW-0539">Nucleus</keyword>
<sequence length="775" mass="86374">MDVTLRTKSDQKRRQRPTLACVSCRKSKIRCDRQHPCGACARSRHKTCVFEISRGPASRRSGIASATTDRSGAAEPEHLSDYDLGQVTPAASTPSAHDHGHDLEGTHASLLQEQGSSSSSSRITDAEGLIRRVFELERRLGETIAAREPPEKRNDQRNSRGEGQLIESYLAADIHAMSRGVVSKTRYFGQSHWMNGIIHFRSMLELFENQSKDAKSEAMAVLNRCKALARTIKAKRNPGIINKLGTSIPTRDVADKLVDAYLRAMETVFRVLHVPSFRREYEQYWAAPEAAGMPFVIQLQLVMAIGATIHDESFSMRMLAVQWVTEAQYWLLGPPAKGKLTIMGLQIMILLTLARETASVGGDLVWIHVGSLLRSAFYMGLHRDPSRLPKMSHLDAEVRRRLWNTILELELKTSIDSGGFPSISPDTSDTKAPADLDDVDLMSDDEPPNIEAGEKFTDMSIALALRDSFRERLAIYQMLNATPFRGTYDDTIRLHRRFMAVLKTLTSKLKSFASCERQPTSFQCRLVEVMTRRCLLSLHLPYLGPGLKDPAFSFSRKQVTESAVKMYHLLFPAARLNSTRPLVTSEDDLETLTTEGDDLARFAICAAGSWRLLSSQPAMIATLELQTNIQEDESVGPPTLRPDLLNILRHSLPYYLSRIKAGETNVKGYLFTTALAGHVQALTDGLNGPQILEPVLSAAIKTEKVCFELLKQQLESMESASGGEDNQFNWDALMAGDEDWEGDARLMGAFYEVSSVDCFLGMNGNFDFMSPSMPF</sequence>
<evidence type="ECO:0000256" key="2">
    <source>
        <dbReference type="ARBA" id="ARBA00022833"/>
    </source>
</evidence>
<evidence type="ECO:0000256" key="6">
    <source>
        <dbReference type="ARBA" id="ARBA00023242"/>
    </source>
</evidence>
<dbReference type="SMART" id="SM00906">
    <property type="entry name" value="Fungal_trans"/>
    <property type="match status" value="1"/>
</dbReference>
<keyword evidence="10" id="KW-1185">Reference proteome</keyword>
<dbReference type="AlphaFoldDB" id="A0A553I062"/>
<comment type="caution">
    <text evidence="9">The sequence shown here is derived from an EMBL/GenBank/DDBJ whole genome shotgun (WGS) entry which is preliminary data.</text>
</comment>
<organism evidence="9 10">
    <name type="scientific">Xylaria flabelliformis</name>
    <dbReference type="NCBI Taxonomy" id="2512241"/>
    <lineage>
        <taxon>Eukaryota</taxon>
        <taxon>Fungi</taxon>
        <taxon>Dikarya</taxon>
        <taxon>Ascomycota</taxon>
        <taxon>Pezizomycotina</taxon>
        <taxon>Sordariomycetes</taxon>
        <taxon>Xylariomycetidae</taxon>
        <taxon>Xylariales</taxon>
        <taxon>Xylariaceae</taxon>
        <taxon>Xylaria</taxon>
    </lineage>
</organism>
<dbReference type="InterPro" id="IPR001138">
    <property type="entry name" value="Zn2Cys6_DnaBD"/>
</dbReference>
<dbReference type="Proteomes" id="UP000319160">
    <property type="component" value="Unassembled WGS sequence"/>
</dbReference>
<evidence type="ECO:0000256" key="1">
    <source>
        <dbReference type="ARBA" id="ARBA00022723"/>
    </source>
</evidence>
<gene>
    <name evidence="9" type="ORF">FHL15_005566</name>
</gene>